<dbReference type="SUPFAM" id="SSF56784">
    <property type="entry name" value="HAD-like"/>
    <property type="match status" value="1"/>
</dbReference>
<dbReference type="InterPro" id="IPR036412">
    <property type="entry name" value="HAD-like_sf"/>
</dbReference>
<keyword evidence="2 9" id="KW-0479">Metal-binding</keyword>
<dbReference type="SFLD" id="SFLDG01135">
    <property type="entry name" value="C1.5.6:_HAD__Beta-PGM__Phospha"/>
    <property type="match status" value="1"/>
</dbReference>
<keyword evidence="4 9" id="KW-0460">Magnesium</keyword>
<evidence type="ECO:0000256" key="7">
    <source>
        <dbReference type="ARBA" id="ARBA00056573"/>
    </source>
</evidence>
<dbReference type="GO" id="GO:0000287">
    <property type="term" value="F:magnesium ion binding"/>
    <property type="evidence" value="ECO:0007669"/>
    <property type="project" value="UniProtKB-UniRule"/>
</dbReference>
<dbReference type="FunFam" id="1.10.150.240:FF:000006">
    <property type="entry name" value="Phosphonoacetaldehyde hydrolase"/>
    <property type="match status" value="1"/>
</dbReference>
<feature type="active site" description="Nucleophile" evidence="9">
    <location>
        <position position="10"/>
    </location>
</feature>
<feature type="active site" description="Schiff-base intermediate with substrate" evidence="9">
    <location>
        <position position="51"/>
    </location>
</feature>
<comment type="cofactor">
    <cofactor evidence="9">
        <name>Mg(2+)</name>
        <dbReference type="ChEBI" id="CHEBI:18420"/>
    </cofactor>
    <text evidence="9">Binds 1 Mg(2+) ion per subunit.</text>
</comment>
<dbReference type="HAMAP" id="MF_01375">
    <property type="entry name" value="PhnX"/>
    <property type="match status" value="1"/>
</dbReference>
<dbReference type="Gene3D" id="3.40.50.1000">
    <property type="entry name" value="HAD superfamily/HAD-like"/>
    <property type="match status" value="1"/>
</dbReference>
<dbReference type="EMBL" id="AP018786">
    <property type="protein sequence ID" value="BBF23941.1"/>
    <property type="molecule type" value="Genomic_DNA"/>
</dbReference>
<keyword evidence="11" id="KW-1185">Reference proteome</keyword>
<dbReference type="Pfam" id="PF00702">
    <property type="entry name" value="Hydrolase"/>
    <property type="match status" value="1"/>
</dbReference>
<dbReference type="InterPro" id="IPR023198">
    <property type="entry name" value="PGP-like_dom2"/>
</dbReference>
<dbReference type="GO" id="GO:0019700">
    <property type="term" value="P:organic phosphonate catabolic process"/>
    <property type="evidence" value="ECO:0007669"/>
    <property type="project" value="InterPro"/>
</dbReference>
<dbReference type="Gene3D" id="1.10.150.240">
    <property type="entry name" value="Putative phosphatase, domain 2"/>
    <property type="match status" value="1"/>
</dbReference>
<evidence type="ECO:0000313" key="10">
    <source>
        <dbReference type="EMBL" id="BBF23941.1"/>
    </source>
</evidence>
<dbReference type="InterPro" id="IPR023214">
    <property type="entry name" value="HAD_sf"/>
</dbReference>
<dbReference type="InterPro" id="IPR050155">
    <property type="entry name" value="HAD-like_hydrolase_sf"/>
</dbReference>
<feature type="binding site" evidence="9">
    <location>
        <position position="185"/>
    </location>
    <ligand>
        <name>Mg(2+)</name>
        <dbReference type="ChEBI" id="CHEBI:18420"/>
    </ligand>
</feature>
<comment type="catalytic activity">
    <reaction evidence="6 9">
        <text>phosphonoacetaldehyde + H2O = acetaldehyde + phosphate + H(+)</text>
        <dbReference type="Rhea" id="RHEA:18905"/>
        <dbReference type="ChEBI" id="CHEBI:15343"/>
        <dbReference type="ChEBI" id="CHEBI:15377"/>
        <dbReference type="ChEBI" id="CHEBI:15378"/>
        <dbReference type="ChEBI" id="CHEBI:43474"/>
        <dbReference type="ChEBI" id="CHEBI:58383"/>
        <dbReference type="EC" id="3.11.1.1"/>
    </reaction>
</comment>
<dbReference type="SFLD" id="SFLDG01129">
    <property type="entry name" value="C1.5:_HAD__Beta-PGM__Phosphata"/>
    <property type="match status" value="1"/>
</dbReference>
<dbReference type="Proteomes" id="UP000271003">
    <property type="component" value="Chromosome"/>
</dbReference>
<evidence type="ECO:0000256" key="6">
    <source>
        <dbReference type="ARBA" id="ARBA00052005"/>
    </source>
</evidence>
<feature type="binding site" evidence="9">
    <location>
        <position position="12"/>
    </location>
    <ligand>
        <name>Mg(2+)</name>
        <dbReference type="ChEBI" id="CHEBI:18420"/>
    </ligand>
</feature>
<evidence type="ECO:0000313" key="11">
    <source>
        <dbReference type="Proteomes" id="UP000271003"/>
    </source>
</evidence>
<dbReference type="RefSeq" id="WP_120177497.1">
    <property type="nucleotide sequence ID" value="NZ_AP018786.1"/>
</dbReference>
<dbReference type="GO" id="GO:0006281">
    <property type="term" value="P:DNA repair"/>
    <property type="evidence" value="ECO:0007669"/>
    <property type="project" value="TreeGrafter"/>
</dbReference>
<dbReference type="EC" id="3.11.1.1" evidence="8 9"/>
<evidence type="ECO:0000256" key="3">
    <source>
        <dbReference type="ARBA" id="ARBA00022801"/>
    </source>
</evidence>
<dbReference type="KEGG" id="sutt:SUTMEG_18320"/>
<dbReference type="PANTHER" id="PTHR43434">
    <property type="entry name" value="PHOSPHOGLYCOLATE PHOSPHATASE"/>
    <property type="match status" value="1"/>
</dbReference>
<dbReference type="GO" id="GO:0050194">
    <property type="term" value="F:phosphonoacetaldehyde hydrolase activity"/>
    <property type="evidence" value="ECO:0007669"/>
    <property type="project" value="UniProtKB-UniRule"/>
</dbReference>
<gene>
    <name evidence="9 10" type="primary">phnX</name>
    <name evidence="10" type="ORF">SUTMEG_18320</name>
</gene>
<sequence length="261" mass="28472">MSRIECVIFDWAGTTVDFGSLSPVSAFQEAFRTFGVDVTEDETRAPMGMLKIDHIRTMLAMPEVANRWRSVRGANPTEADAQAVYERFEPALMAVLDRHCDPKPGLLECVAELRALGIKIGSTTGFTRAMMDVVEPAARAAGYAPDAVMTAEDTGGYGRPWPFMIFNNMKVLGVKSVTRVLKAGDTVSDIEEALAAGVIPVGVVEGSSVMGLSRREWDALDEEEREACREKTRAVFARAGARYVVNNLAELPALVRAIEVR</sequence>
<dbReference type="GO" id="GO:0008967">
    <property type="term" value="F:phosphoglycolate phosphatase activity"/>
    <property type="evidence" value="ECO:0007669"/>
    <property type="project" value="TreeGrafter"/>
</dbReference>
<evidence type="ECO:0000256" key="5">
    <source>
        <dbReference type="ARBA" id="ARBA00023270"/>
    </source>
</evidence>
<dbReference type="GO" id="GO:0005829">
    <property type="term" value="C:cytosol"/>
    <property type="evidence" value="ECO:0007669"/>
    <property type="project" value="TreeGrafter"/>
</dbReference>
<reference evidence="10 11" key="1">
    <citation type="journal article" date="2018" name="Int. J. Syst. Evol. Microbiol.">
        <title>Mesosutterella multiformis gen. nov., sp. nov., a member of the family Sutterellaceae and Sutterella megalosphaeroides sp. nov., isolated from human faeces.</title>
        <authorList>
            <person name="Sakamoto M."/>
            <person name="Ikeyama N."/>
            <person name="Kunihiro T."/>
            <person name="Iino T."/>
            <person name="Yuki M."/>
            <person name="Ohkuma M."/>
        </authorList>
    </citation>
    <scope>NUCLEOTIDE SEQUENCE [LARGE SCALE GENOMIC DNA]</scope>
    <source>
        <strain evidence="10 11">6FBBBH3</strain>
    </source>
</reference>
<comment type="similarity">
    <text evidence="9">Belongs to the HAD-like hydrolase superfamily. PhnX family.</text>
</comment>
<dbReference type="AlphaFoldDB" id="A0A2Z6IBK8"/>
<evidence type="ECO:0000256" key="9">
    <source>
        <dbReference type="HAMAP-Rule" id="MF_01375"/>
    </source>
</evidence>
<evidence type="ECO:0000256" key="1">
    <source>
        <dbReference type="ARBA" id="ARBA00011738"/>
    </source>
</evidence>
<accession>A0A2Z6IBK8</accession>
<dbReference type="SFLD" id="SFLDS00003">
    <property type="entry name" value="Haloacid_Dehalogenase"/>
    <property type="match status" value="1"/>
</dbReference>
<proteinExistence type="inferred from homology"/>
<keyword evidence="5 9" id="KW-0704">Schiff base</keyword>
<comment type="subunit">
    <text evidence="1 9">Homodimer.</text>
</comment>
<organism evidence="10 11">
    <name type="scientific">Sutterella megalosphaeroides</name>
    <dbReference type="NCBI Taxonomy" id="2494234"/>
    <lineage>
        <taxon>Bacteria</taxon>
        <taxon>Pseudomonadati</taxon>
        <taxon>Pseudomonadota</taxon>
        <taxon>Betaproteobacteria</taxon>
        <taxon>Burkholderiales</taxon>
        <taxon>Sutterellaceae</taxon>
        <taxon>Sutterella</taxon>
    </lineage>
</organism>
<dbReference type="NCBIfam" id="TIGR01422">
    <property type="entry name" value="phosphonatase"/>
    <property type="match status" value="1"/>
</dbReference>
<dbReference type="OrthoDB" id="5504491at2"/>
<feature type="binding site" evidence="9">
    <location>
        <position position="10"/>
    </location>
    <ligand>
        <name>Mg(2+)</name>
        <dbReference type="ChEBI" id="CHEBI:18420"/>
    </ligand>
</feature>
<keyword evidence="3 9" id="KW-0378">Hydrolase</keyword>
<name>A0A2Z6IBK8_9BURK</name>
<dbReference type="PANTHER" id="PTHR43434:SF19">
    <property type="entry name" value="PHOSPHONOACETALDEHYDE HYDROLASE"/>
    <property type="match status" value="1"/>
</dbReference>
<evidence type="ECO:0000256" key="4">
    <source>
        <dbReference type="ARBA" id="ARBA00022842"/>
    </source>
</evidence>
<comment type="function">
    <text evidence="7 9">Involved in phosphonate degradation.</text>
</comment>
<evidence type="ECO:0000256" key="2">
    <source>
        <dbReference type="ARBA" id="ARBA00022723"/>
    </source>
</evidence>
<protein>
    <recommendedName>
        <fullName evidence="8 9">Phosphonoacetaldehyde hydrolase</fullName>
        <shortName evidence="9">Phosphonatase</shortName>
        <ecNumber evidence="8 9">3.11.1.1</ecNumber>
    </recommendedName>
    <alternativeName>
        <fullName evidence="9">Phosphonoacetaldehyde phosphonohydrolase</fullName>
    </alternativeName>
</protein>
<evidence type="ECO:0000256" key="8">
    <source>
        <dbReference type="ARBA" id="ARBA00066472"/>
    </source>
</evidence>
<dbReference type="InterPro" id="IPR006323">
    <property type="entry name" value="Phosphonoacetald_hydro"/>
</dbReference>